<reference evidence="2 3" key="1">
    <citation type="submission" date="2015-07" db="EMBL/GenBank/DDBJ databases">
        <title>Isolation and Genomic Characterization of a Novel Halophilic Metal-Reducing Deltaproteobacterium from the Deep Subsurface.</title>
        <authorList>
            <person name="Badalamenti J.P."/>
            <person name="Summers Z.M."/>
            <person name="Gralnick J.A."/>
            <person name="Bond D.R."/>
        </authorList>
    </citation>
    <scope>NUCLEOTIDE SEQUENCE [LARGE SCALE GENOMIC DNA]</scope>
    <source>
        <strain evidence="2 3">WTL</strain>
    </source>
</reference>
<evidence type="ECO:0000313" key="3">
    <source>
        <dbReference type="Proteomes" id="UP000057158"/>
    </source>
</evidence>
<dbReference type="AlphaFoldDB" id="A0A0M3QFY8"/>
<keyword evidence="1" id="KW-0812">Transmembrane</keyword>
<feature type="transmembrane region" description="Helical" evidence="1">
    <location>
        <begin position="7"/>
        <end position="28"/>
    </location>
</feature>
<accession>A0A0M3QFY8</accession>
<proteinExistence type="predicted"/>
<organism evidence="2 3">
    <name type="scientific">Desulfuromonas soudanensis</name>
    <dbReference type="NCBI Taxonomy" id="1603606"/>
    <lineage>
        <taxon>Bacteria</taxon>
        <taxon>Pseudomonadati</taxon>
        <taxon>Thermodesulfobacteriota</taxon>
        <taxon>Desulfuromonadia</taxon>
        <taxon>Desulfuromonadales</taxon>
        <taxon>Desulfuromonadaceae</taxon>
        <taxon>Desulfuromonas</taxon>
    </lineage>
</organism>
<dbReference type="Pfam" id="PF06103">
    <property type="entry name" value="DUF948"/>
    <property type="match status" value="1"/>
</dbReference>
<dbReference type="RefSeq" id="WP_053551096.1">
    <property type="nucleotide sequence ID" value="NZ_CP010802.1"/>
</dbReference>
<dbReference type="PATRIC" id="fig|1603606.3.peg.2482"/>
<evidence type="ECO:0000256" key="1">
    <source>
        <dbReference type="SAM" id="Phobius"/>
    </source>
</evidence>
<keyword evidence="1" id="KW-1133">Transmembrane helix</keyword>
<dbReference type="OrthoDB" id="5405836at2"/>
<protein>
    <recommendedName>
        <fullName evidence="4">DUF948 domain-containing protein</fullName>
    </recommendedName>
</protein>
<gene>
    <name evidence="2" type="ORF">DSOUD_2296</name>
</gene>
<name>A0A0M3QFY8_9BACT</name>
<keyword evidence="3" id="KW-1185">Reference proteome</keyword>
<sequence length="133" mass="14780">MPIQVDIFALIITILFLMIAVFLIPMMIQVKRTAQQVDVVLGEVQRDLLPMLRELRQASEKINRASEHAEQGMAQAGHFLESVGEVGDSIHGVTRFLQHDLGRYAGNAAGLWLGIRSASKVIMKQMKKQQGGQ</sequence>
<dbReference type="KEGG" id="des:DSOUD_2296"/>
<keyword evidence="1" id="KW-0472">Membrane</keyword>
<evidence type="ECO:0000313" key="2">
    <source>
        <dbReference type="EMBL" id="ALC17059.1"/>
    </source>
</evidence>
<dbReference type="STRING" id="1603606.DSOUD_2296"/>
<evidence type="ECO:0008006" key="4">
    <source>
        <dbReference type="Google" id="ProtNLM"/>
    </source>
</evidence>
<dbReference type="EMBL" id="CP010802">
    <property type="protein sequence ID" value="ALC17059.1"/>
    <property type="molecule type" value="Genomic_DNA"/>
</dbReference>
<dbReference type="InterPro" id="IPR009293">
    <property type="entry name" value="UPF0478"/>
</dbReference>
<dbReference type="Proteomes" id="UP000057158">
    <property type="component" value="Chromosome"/>
</dbReference>